<dbReference type="EMBL" id="JAAIUW010000012">
    <property type="protein sequence ID" value="KAF7807473.1"/>
    <property type="molecule type" value="Genomic_DNA"/>
</dbReference>
<dbReference type="PANTHER" id="PTHR36702">
    <property type="entry name" value="HOLLIDAY JUNCTION RESOLVASE"/>
    <property type="match status" value="1"/>
</dbReference>
<proteinExistence type="predicted"/>
<dbReference type="PANTHER" id="PTHR36702:SF1">
    <property type="entry name" value="HOLLIDAY JUNCTION RESOLVASE"/>
    <property type="match status" value="1"/>
</dbReference>
<dbReference type="Proteomes" id="UP000634136">
    <property type="component" value="Unassembled WGS sequence"/>
</dbReference>
<protein>
    <submittedName>
        <fullName evidence="1">To Chlamydia outer membrane protein, related</fullName>
    </submittedName>
</protein>
<dbReference type="OrthoDB" id="1925340at2759"/>
<reference evidence="1" key="1">
    <citation type="submission" date="2020-09" db="EMBL/GenBank/DDBJ databases">
        <title>Genome-Enabled Discovery of Anthraquinone Biosynthesis in Senna tora.</title>
        <authorList>
            <person name="Kang S.-H."/>
            <person name="Pandey R.P."/>
            <person name="Lee C.-M."/>
            <person name="Sim J.-S."/>
            <person name="Jeong J.-T."/>
            <person name="Choi B.-S."/>
            <person name="Jung M."/>
            <person name="Ginzburg D."/>
            <person name="Zhao K."/>
            <person name="Won S.Y."/>
            <person name="Oh T.-J."/>
            <person name="Yu Y."/>
            <person name="Kim N.-H."/>
            <person name="Lee O.R."/>
            <person name="Lee T.-H."/>
            <person name="Bashyal P."/>
            <person name="Kim T.-S."/>
            <person name="Lee W.-H."/>
            <person name="Kawkins C."/>
            <person name="Kim C.-K."/>
            <person name="Kim J.S."/>
            <person name="Ahn B.O."/>
            <person name="Rhee S.Y."/>
            <person name="Sohng J.K."/>
        </authorList>
    </citation>
    <scope>NUCLEOTIDE SEQUENCE</scope>
    <source>
        <tissue evidence="1">Leaf</tissue>
    </source>
</reference>
<comment type="caution">
    <text evidence="1">The sequence shown here is derived from an EMBL/GenBank/DDBJ whole genome shotgun (WGS) entry which is preliminary data.</text>
</comment>
<keyword evidence="2" id="KW-1185">Reference proteome</keyword>
<evidence type="ECO:0000313" key="2">
    <source>
        <dbReference type="Proteomes" id="UP000634136"/>
    </source>
</evidence>
<organism evidence="1 2">
    <name type="scientific">Senna tora</name>
    <dbReference type="NCBI Taxonomy" id="362788"/>
    <lineage>
        <taxon>Eukaryota</taxon>
        <taxon>Viridiplantae</taxon>
        <taxon>Streptophyta</taxon>
        <taxon>Embryophyta</taxon>
        <taxon>Tracheophyta</taxon>
        <taxon>Spermatophyta</taxon>
        <taxon>Magnoliopsida</taxon>
        <taxon>eudicotyledons</taxon>
        <taxon>Gunneridae</taxon>
        <taxon>Pentapetalae</taxon>
        <taxon>rosids</taxon>
        <taxon>fabids</taxon>
        <taxon>Fabales</taxon>
        <taxon>Fabaceae</taxon>
        <taxon>Caesalpinioideae</taxon>
        <taxon>Cassia clade</taxon>
        <taxon>Senna</taxon>
    </lineage>
</organism>
<gene>
    <name evidence="1" type="ORF">G2W53_039634</name>
</gene>
<evidence type="ECO:0000313" key="1">
    <source>
        <dbReference type="EMBL" id="KAF7807473.1"/>
    </source>
</evidence>
<sequence>MLNRSILQVALKYVEFDLHSCNLAKILNLGVKANTWCSKHLAMTLLSTQESQEEEHTSEFYQPFLKLYPGGAAVPIIICCLIWVNLSSRCTSVSQSSKSSYCHTEKAFNSRSVPLLDRASAALFSDPGLY</sequence>
<accession>A0A834SMZ2</accession>
<dbReference type="AlphaFoldDB" id="A0A834SMZ2"/>
<name>A0A834SMZ2_9FABA</name>